<feature type="region of interest" description="Disordered" evidence="1">
    <location>
        <begin position="424"/>
        <end position="450"/>
    </location>
</feature>
<feature type="compositionally biased region" description="Basic and acidic residues" evidence="1">
    <location>
        <begin position="430"/>
        <end position="450"/>
    </location>
</feature>
<dbReference type="EMBL" id="WUAV01000006">
    <property type="protein sequence ID" value="KAF1746536.1"/>
    <property type="molecule type" value="Genomic_DNA"/>
</dbReference>
<comment type="caution">
    <text evidence="2">The sequence shown here is derived from an EMBL/GenBank/DDBJ whole genome shotgun (WGS) entry which is preliminary data.</text>
</comment>
<reference evidence="2 3" key="1">
    <citation type="submission" date="2019-12" db="EMBL/GenBank/DDBJ databases">
        <title>Chromosome-level assembly of the Caenorhabditis remanei genome.</title>
        <authorList>
            <person name="Teterina A.A."/>
            <person name="Willis J.H."/>
            <person name="Phillips P.C."/>
        </authorList>
    </citation>
    <scope>NUCLEOTIDE SEQUENCE [LARGE SCALE GENOMIC DNA]</scope>
    <source>
        <strain evidence="2 3">PX506</strain>
        <tissue evidence="2">Whole organism</tissue>
    </source>
</reference>
<gene>
    <name evidence="2" type="ORF">GCK72_022992</name>
</gene>
<dbReference type="CTD" id="9807579"/>
<sequence>MSEPTHKNDDTKWKVFSMSDKTLGKDPKYPNSLTNWVISDDKSLQLLPSHYALPENIRKTQKMDYFLIDYDELRAVEQVESRFPGFTWKTCADFFGTFDTFAKMLKMFGGGVQKKFYLRVISANVMGDEQSGESRVFADEVAIMIPFLREQQGMPFENAADEQVNIFKRLNPIEQFFSTITLNDLEKLLEEYDVDKSLLTLVDDPVHVIGWRSFEMTGTPFKILNAFSTQIISKNQAILYMFQHLVCGVNWEGVSLSMRSHIIGVIGACTLCKSGDYMAFHTVVNLIVLMNRDSSNFHNVKKTKVDIMYQSQSPNDLVGYDEYKEIAAAFNLPLYVFVNMKLPALPVWMLRALLTLGWLHSIVQNDVKLHDFVAGIAEATITALMATIPKVDRKFIRDVQKEALGYIFKQLGLKEEQGKVLDVHAQQQEGKIEKDCPEKNGKRRGQNDKR</sequence>
<organism evidence="2 3">
    <name type="scientific">Caenorhabditis remanei</name>
    <name type="common">Caenorhabditis vulgaris</name>
    <dbReference type="NCBI Taxonomy" id="31234"/>
    <lineage>
        <taxon>Eukaryota</taxon>
        <taxon>Metazoa</taxon>
        <taxon>Ecdysozoa</taxon>
        <taxon>Nematoda</taxon>
        <taxon>Chromadorea</taxon>
        <taxon>Rhabditida</taxon>
        <taxon>Rhabditina</taxon>
        <taxon>Rhabditomorpha</taxon>
        <taxon>Rhabditoidea</taxon>
        <taxon>Rhabditidae</taxon>
        <taxon>Peloderinae</taxon>
        <taxon>Caenorhabditis</taxon>
    </lineage>
</organism>
<accession>A0A6A5FVH8</accession>
<dbReference type="Proteomes" id="UP000483820">
    <property type="component" value="Chromosome X"/>
</dbReference>
<proteinExistence type="predicted"/>
<protein>
    <submittedName>
        <fullName evidence="2">Uncharacterized protein</fullName>
    </submittedName>
</protein>
<name>A0A6A5FVH8_CAERE</name>
<dbReference type="AlphaFoldDB" id="A0A6A5FVH8"/>
<dbReference type="KEGG" id="crq:GCK72_022992"/>
<dbReference type="RefSeq" id="XP_003095329.2">
    <property type="nucleotide sequence ID" value="XM_003095281.2"/>
</dbReference>
<evidence type="ECO:0000313" key="3">
    <source>
        <dbReference type="Proteomes" id="UP000483820"/>
    </source>
</evidence>
<evidence type="ECO:0000256" key="1">
    <source>
        <dbReference type="SAM" id="MobiDB-lite"/>
    </source>
</evidence>
<evidence type="ECO:0000313" key="2">
    <source>
        <dbReference type="EMBL" id="KAF1746536.1"/>
    </source>
</evidence>
<dbReference type="GeneID" id="9807579"/>